<feature type="compositionally biased region" description="Polar residues" evidence="1">
    <location>
        <begin position="163"/>
        <end position="183"/>
    </location>
</feature>
<gene>
    <name evidence="2" type="ORF">GSOID_T00023941001</name>
</gene>
<name>E4Z2B8_OIKDI</name>
<dbReference type="AlphaFoldDB" id="E4Z2B8"/>
<feature type="compositionally biased region" description="Basic residues" evidence="1">
    <location>
        <begin position="92"/>
        <end position="105"/>
    </location>
</feature>
<feature type="region of interest" description="Disordered" evidence="1">
    <location>
        <begin position="91"/>
        <end position="183"/>
    </location>
</feature>
<protein>
    <submittedName>
        <fullName evidence="2">Uncharacterized protein</fullName>
    </submittedName>
</protein>
<sequence length="197" mass="23020">MILIILFNRKPKKTKKELTRQRSYTLSPEQNCRQVGSIQSFANRDSYIKSALTTRPRRLSELDSETPTSQNHHVSVVSQVRFTDNSLERFRPQRGQRPQRLRVLSKNRDSPYMTQYKSTQALHRPRTSSNSERPEKMRKLISAPEVVRPDRDTFTSHEESVPKQKSNATRISSVSRESNKSARSIRQIFHRLCPSLR</sequence>
<dbReference type="EMBL" id="FN656683">
    <property type="protein sequence ID" value="CBY41846.1"/>
    <property type="molecule type" value="Genomic_DNA"/>
</dbReference>
<evidence type="ECO:0000256" key="1">
    <source>
        <dbReference type="SAM" id="MobiDB-lite"/>
    </source>
</evidence>
<feature type="compositionally biased region" description="Polar residues" evidence="1">
    <location>
        <begin position="112"/>
        <end position="131"/>
    </location>
</feature>
<evidence type="ECO:0000313" key="2">
    <source>
        <dbReference type="EMBL" id="CBY41846.1"/>
    </source>
</evidence>
<reference evidence="2" key="1">
    <citation type="journal article" date="2010" name="Science">
        <title>Plasticity of animal genome architecture unmasked by rapid evolution of a pelagic tunicate.</title>
        <authorList>
            <person name="Denoeud F."/>
            <person name="Henriet S."/>
            <person name="Mungpakdee S."/>
            <person name="Aury J.M."/>
            <person name="Da Silva C."/>
            <person name="Brinkmann H."/>
            <person name="Mikhaleva J."/>
            <person name="Olsen L.C."/>
            <person name="Jubin C."/>
            <person name="Canestro C."/>
            <person name="Bouquet J.M."/>
            <person name="Danks G."/>
            <person name="Poulain J."/>
            <person name="Campsteijn C."/>
            <person name="Adamski M."/>
            <person name="Cross I."/>
            <person name="Yadetie F."/>
            <person name="Muffato M."/>
            <person name="Louis A."/>
            <person name="Butcher S."/>
            <person name="Tsagkogeorga G."/>
            <person name="Konrad A."/>
            <person name="Singh S."/>
            <person name="Jensen M.F."/>
            <person name="Cong E.H."/>
            <person name="Eikeseth-Otteraa H."/>
            <person name="Noel B."/>
            <person name="Anthouard V."/>
            <person name="Porcel B.M."/>
            <person name="Kachouri-Lafond R."/>
            <person name="Nishino A."/>
            <person name="Ugolini M."/>
            <person name="Chourrout P."/>
            <person name="Nishida H."/>
            <person name="Aasland R."/>
            <person name="Huzurbazar S."/>
            <person name="Westhof E."/>
            <person name="Delsuc F."/>
            <person name="Lehrach H."/>
            <person name="Reinhardt R."/>
            <person name="Weissenbach J."/>
            <person name="Roy S.W."/>
            <person name="Artiguenave F."/>
            <person name="Postlethwait J.H."/>
            <person name="Manak J.R."/>
            <person name="Thompson E.M."/>
            <person name="Jaillon O."/>
            <person name="Du Pasquier L."/>
            <person name="Boudinot P."/>
            <person name="Liberles D.A."/>
            <person name="Volff J.N."/>
            <person name="Philippe H."/>
            <person name="Lenhard B."/>
            <person name="Roest Crollius H."/>
            <person name="Wincker P."/>
            <person name="Chourrout D."/>
        </authorList>
    </citation>
    <scope>NUCLEOTIDE SEQUENCE [LARGE SCALE GENOMIC DNA]</scope>
</reference>
<accession>E4Z2B8</accession>
<dbReference type="Proteomes" id="UP000011014">
    <property type="component" value="Unassembled WGS sequence"/>
</dbReference>
<proteinExistence type="predicted"/>
<organism evidence="2">
    <name type="scientific">Oikopleura dioica</name>
    <name type="common">Tunicate</name>
    <dbReference type="NCBI Taxonomy" id="34765"/>
    <lineage>
        <taxon>Eukaryota</taxon>
        <taxon>Metazoa</taxon>
        <taxon>Chordata</taxon>
        <taxon>Tunicata</taxon>
        <taxon>Appendicularia</taxon>
        <taxon>Copelata</taxon>
        <taxon>Oikopleuridae</taxon>
        <taxon>Oikopleura</taxon>
    </lineage>
</organism>
<feature type="compositionally biased region" description="Basic and acidic residues" evidence="1">
    <location>
        <begin position="147"/>
        <end position="162"/>
    </location>
</feature>